<dbReference type="GO" id="GO:0043856">
    <property type="term" value="F:anti-sigma factor antagonist activity"/>
    <property type="evidence" value="ECO:0007669"/>
    <property type="project" value="TreeGrafter"/>
</dbReference>
<evidence type="ECO:0000256" key="1">
    <source>
        <dbReference type="SAM" id="SignalP"/>
    </source>
</evidence>
<dbReference type="KEGG" id="toy:FO059_14610"/>
<dbReference type="PANTHER" id="PTHR33495">
    <property type="entry name" value="ANTI-SIGMA FACTOR ANTAGONIST TM_1081-RELATED-RELATED"/>
    <property type="match status" value="1"/>
</dbReference>
<feature type="chain" id="PRO_5021717805" evidence="1">
    <location>
        <begin position="20"/>
        <end position="243"/>
    </location>
</feature>
<reference evidence="3 4" key="2">
    <citation type="submission" date="2019-07" db="EMBL/GenBank/DDBJ databases">
        <authorList>
            <person name="Huang Y."/>
        </authorList>
    </citation>
    <scope>NUCLEOTIDE SEQUENCE [LARGE SCALE GENOMIC DNA]</scope>
    <source>
        <strain evidence="3 4">HY188</strain>
    </source>
</reference>
<dbReference type="SUPFAM" id="SSF52091">
    <property type="entry name" value="SpoIIaa-like"/>
    <property type="match status" value="1"/>
</dbReference>
<evidence type="ECO:0000313" key="4">
    <source>
        <dbReference type="Proteomes" id="UP000317344"/>
    </source>
</evidence>
<feature type="signal peptide" evidence="1">
    <location>
        <begin position="1"/>
        <end position="19"/>
    </location>
</feature>
<protein>
    <submittedName>
        <fullName evidence="3">STAS domain-containing protein</fullName>
    </submittedName>
</protein>
<dbReference type="EMBL" id="CP041765">
    <property type="protein sequence ID" value="QDQ98318.1"/>
    <property type="molecule type" value="Genomic_DNA"/>
</dbReference>
<dbReference type="InterPro" id="IPR002645">
    <property type="entry name" value="STAS_dom"/>
</dbReference>
<sequence>MSLALIPFLLGLVDDSALAASAMAAPRAAPSVCPLGAKVCVPERTLRKRSSPLGVKRHRRNPGRLALPGGRCRDSCPFGRSDAVVPNLQTSPLIDACTTEPGDAQHTLNIACRRCTNAPAPRHIVSAAGDIDARSHDDFVAALDAIRSARPSGIVLDLTGVDFIGSEGLAALAEFAATAESAGARWALCAHTPVARLLHVLDLDGAIVVHGTIEEAAAAIGAPAATTAPPADPFRACADHGFS</sequence>
<dbReference type="PROSITE" id="PS50801">
    <property type="entry name" value="STAS"/>
    <property type="match status" value="1"/>
</dbReference>
<keyword evidence="1" id="KW-0732">Signal</keyword>
<reference evidence="3 4" key="1">
    <citation type="submission" date="2019-07" db="EMBL/GenBank/DDBJ databases">
        <title>Tomitella cavernea sp. nov., an actinomycete isolated from soil.</title>
        <authorList>
            <person name="Cheng J."/>
        </authorList>
    </citation>
    <scope>NUCLEOTIDE SEQUENCE [LARGE SCALE GENOMIC DNA]</scope>
    <source>
        <strain evidence="3 4">HY188</strain>
    </source>
</reference>
<dbReference type="Gene3D" id="3.30.750.24">
    <property type="entry name" value="STAS domain"/>
    <property type="match status" value="1"/>
</dbReference>
<name>A0A516X5F5_9ACTN</name>
<dbReference type="CDD" id="cd07043">
    <property type="entry name" value="STAS_anti-anti-sigma_factors"/>
    <property type="match status" value="1"/>
</dbReference>
<dbReference type="Proteomes" id="UP000317344">
    <property type="component" value="Chromosome"/>
</dbReference>
<dbReference type="AlphaFoldDB" id="A0A516X5F5"/>
<evidence type="ECO:0000259" key="2">
    <source>
        <dbReference type="PROSITE" id="PS50801"/>
    </source>
</evidence>
<keyword evidence="4" id="KW-1185">Reference proteome</keyword>
<accession>A0A516X5F5</accession>
<feature type="domain" description="STAS" evidence="2">
    <location>
        <begin position="124"/>
        <end position="205"/>
    </location>
</feature>
<organism evidence="3 4">
    <name type="scientific">Tomitella fengzijianii</name>
    <dbReference type="NCBI Taxonomy" id="2597660"/>
    <lineage>
        <taxon>Bacteria</taxon>
        <taxon>Bacillati</taxon>
        <taxon>Actinomycetota</taxon>
        <taxon>Actinomycetes</taxon>
        <taxon>Mycobacteriales</taxon>
        <taxon>Tomitella</taxon>
    </lineage>
</organism>
<dbReference type="InterPro" id="IPR036513">
    <property type="entry name" value="STAS_dom_sf"/>
</dbReference>
<dbReference type="PANTHER" id="PTHR33495:SF2">
    <property type="entry name" value="ANTI-SIGMA FACTOR ANTAGONIST TM_1081-RELATED"/>
    <property type="match status" value="1"/>
</dbReference>
<gene>
    <name evidence="3" type="ORF">FO059_14610</name>
</gene>
<dbReference type="OrthoDB" id="3697150at2"/>
<proteinExistence type="predicted"/>
<dbReference type="Pfam" id="PF01740">
    <property type="entry name" value="STAS"/>
    <property type="match status" value="1"/>
</dbReference>
<evidence type="ECO:0000313" key="3">
    <source>
        <dbReference type="EMBL" id="QDQ98318.1"/>
    </source>
</evidence>